<dbReference type="AlphaFoldDB" id="A0A183DA91"/>
<organism evidence="3">
    <name type="scientific">Gongylonema pulchrum</name>
    <dbReference type="NCBI Taxonomy" id="637853"/>
    <lineage>
        <taxon>Eukaryota</taxon>
        <taxon>Metazoa</taxon>
        <taxon>Ecdysozoa</taxon>
        <taxon>Nematoda</taxon>
        <taxon>Chromadorea</taxon>
        <taxon>Rhabditida</taxon>
        <taxon>Spirurina</taxon>
        <taxon>Spiruromorpha</taxon>
        <taxon>Spiruroidea</taxon>
        <taxon>Gongylonematidae</taxon>
        <taxon>Gongylonema</taxon>
    </lineage>
</organism>
<name>A0A183DA91_9BILA</name>
<dbReference type="EMBL" id="UYRT01012189">
    <property type="protein sequence ID" value="VDK51541.1"/>
    <property type="molecule type" value="Genomic_DNA"/>
</dbReference>
<evidence type="ECO:0000313" key="2">
    <source>
        <dbReference type="Proteomes" id="UP000271098"/>
    </source>
</evidence>
<dbReference type="Proteomes" id="UP000271098">
    <property type="component" value="Unassembled WGS sequence"/>
</dbReference>
<keyword evidence="2" id="KW-1185">Reference proteome</keyword>
<protein>
    <submittedName>
        <fullName evidence="1 3">Uncharacterized protein</fullName>
    </submittedName>
</protein>
<reference evidence="3" key="1">
    <citation type="submission" date="2016-06" db="UniProtKB">
        <authorList>
            <consortium name="WormBaseParasite"/>
        </authorList>
    </citation>
    <scope>IDENTIFICATION</scope>
</reference>
<gene>
    <name evidence="1" type="ORF">GPUH_LOCUS5631</name>
</gene>
<reference evidence="1 2" key="2">
    <citation type="submission" date="2018-11" db="EMBL/GenBank/DDBJ databases">
        <authorList>
            <consortium name="Pathogen Informatics"/>
        </authorList>
    </citation>
    <scope>NUCLEOTIDE SEQUENCE [LARGE SCALE GENOMIC DNA]</scope>
</reference>
<evidence type="ECO:0000313" key="1">
    <source>
        <dbReference type="EMBL" id="VDK51541.1"/>
    </source>
</evidence>
<evidence type="ECO:0000313" key="3">
    <source>
        <dbReference type="WBParaSite" id="GPUH_0000564001-mRNA-1"/>
    </source>
</evidence>
<proteinExistence type="predicted"/>
<accession>A0A183DA91</accession>
<dbReference type="WBParaSite" id="GPUH_0000564001-mRNA-1">
    <property type="protein sequence ID" value="GPUH_0000564001-mRNA-1"/>
    <property type="gene ID" value="GPUH_0000564001"/>
</dbReference>
<sequence length="91" mass="10474">MVARVSCRDLHVIRNVLTCSLKRLNKSLEKSALSKSTSLLTQKEKVGEEGVKFPYFRKEINLTWKQSVVSVTVHSFARPFDPELHFPLFLL</sequence>